<gene>
    <name evidence="5" type="ORF">CKO13_10790</name>
</gene>
<proteinExistence type="inferred from homology"/>
<evidence type="ECO:0000256" key="4">
    <source>
        <dbReference type="SAM" id="SignalP"/>
    </source>
</evidence>
<evidence type="ECO:0000313" key="6">
    <source>
        <dbReference type="Proteomes" id="UP000738126"/>
    </source>
</evidence>
<dbReference type="InterPro" id="IPR025961">
    <property type="entry name" value="Metal_resist"/>
</dbReference>
<dbReference type="Pfam" id="PF13801">
    <property type="entry name" value="Metal_resist"/>
    <property type="match status" value="1"/>
</dbReference>
<feature type="signal peptide" evidence="4">
    <location>
        <begin position="1"/>
        <end position="32"/>
    </location>
</feature>
<sequence length="183" mass="19953">MSRARRAPRLRTQPILCTLLAAALALPGTAAAQRGQGAGPGGGMQGGMGPPGMMDGGWGGMGYYGPGGCPGGMDGGMGYGAGPMGSMWRLDLSEQQMAQLRELRREQYRMQAERGAELAGMRDEMRRMLTAERPDPQAVQELHNRMAEQRGEMLAEQVRLRNEVMELLDEEQRDQLMLRDSGE</sequence>
<evidence type="ECO:0000256" key="2">
    <source>
        <dbReference type="ARBA" id="ARBA00044983"/>
    </source>
</evidence>
<evidence type="ECO:0000256" key="1">
    <source>
        <dbReference type="ARBA" id="ARBA00044945"/>
    </source>
</evidence>
<dbReference type="Proteomes" id="UP000738126">
    <property type="component" value="Unassembled WGS sequence"/>
</dbReference>
<comment type="caution">
    <text evidence="5">The sequence shown here is derived from an EMBL/GenBank/DDBJ whole genome shotgun (WGS) entry which is preliminary data.</text>
</comment>
<dbReference type="Gene3D" id="1.20.120.1490">
    <property type="match status" value="1"/>
</dbReference>
<dbReference type="EMBL" id="NRSH01000162">
    <property type="protein sequence ID" value="MBK1727489.1"/>
    <property type="molecule type" value="Genomic_DNA"/>
</dbReference>
<dbReference type="PANTHER" id="PTHR38102:SF1">
    <property type="entry name" value="PERIPLASMIC CHAPERONE SPY"/>
    <property type="match status" value="1"/>
</dbReference>
<comment type="similarity">
    <text evidence="1">Belongs to the ZraP family.</text>
</comment>
<dbReference type="RefSeq" id="WP_200260878.1">
    <property type="nucleotide sequence ID" value="NZ_NRSH01000162.1"/>
</dbReference>
<keyword evidence="4" id="KW-0732">Signal</keyword>
<evidence type="ECO:0000256" key="3">
    <source>
        <dbReference type="ARBA" id="ARBA00045001"/>
    </source>
</evidence>
<accession>A0ABS1E8N1</accession>
<evidence type="ECO:0000313" key="5">
    <source>
        <dbReference type="EMBL" id="MBK1727489.1"/>
    </source>
</evidence>
<dbReference type="InterPro" id="IPR052211">
    <property type="entry name" value="Cpx_auxiliary_protein"/>
</dbReference>
<reference evidence="5 6" key="1">
    <citation type="journal article" date="2020" name="Microorganisms">
        <title>Osmotic Adaptation and Compatible Solute Biosynthesis of Phototrophic Bacteria as Revealed from Genome Analyses.</title>
        <authorList>
            <person name="Imhoff J.F."/>
            <person name="Rahn T."/>
            <person name="Kunzel S."/>
            <person name="Keller A."/>
            <person name="Neulinger S.C."/>
        </authorList>
    </citation>
    <scope>NUCLEOTIDE SEQUENCE [LARGE SCALE GENOMIC DNA]</scope>
    <source>
        <strain evidence="5 6">DSM 15116</strain>
    </source>
</reference>
<keyword evidence="6" id="KW-1185">Reference proteome</keyword>
<feature type="chain" id="PRO_5046857416" description="Signaling pathway modulator ZraP" evidence="4">
    <location>
        <begin position="33"/>
        <end position="183"/>
    </location>
</feature>
<dbReference type="PANTHER" id="PTHR38102">
    <property type="entry name" value="PERIPLASMIC CHAPERONE SPY"/>
    <property type="match status" value="1"/>
</dbReference>
<name>A0ABS1E8N1_9GAMM</name>
<organism evidence="5 6">
    <name type="scientific">Halorhodospira neutriphila</name>
    <dbReference type="NCBI Taxonomy" id="168379"/>
    <lineage>
        <taxon>Bacteria</taxon>
        <taxon>Pseudomonadati</taxon>
        <taxon>Pseudomonadota</taxon>
        <taxon>Gammaproteobacteria</taxon>
        <taxon>Chromatiales</taxon>
        <taxon>Ectothiorhodospiraceae</taxon>
        <taxon>Halorhodospira</taxon>
    </lineage>
</organism>
<protein>
    <recommendedName>
        <fullName evidence="2">Signaling pathway modulator ZraP</fullName>
    </recommendedName>
    <alternativeName>
        <fullName evidence="3">Zinc resistance-associated protein</fullName>
    </alternativeName>
</protein>